<dbReference type="GO" id="GO:0046872">
    <property type="term" value="F:metal ion binding"/>
    <property type="evidence" value="ECO:0007669"/>
    <property type="project" value="UniProtKB-KW"/>
</dbReference>
<dbReference type="CDD" id="cd13920">
    <property type="entry name" value="Stellacyanin"/>
    <property type="match status" value="1"/>
</dbReference>
<name>A0AA39W3D2_ACESA</name>
<feature type="compositionally biased region" description="Pro residues" evidence="4">
    <location>
        <begin position="134"/>
        <end position="147"/>
    </location>
</feature>
<dbReference type="SUPFAM" id="SSF49503">
    <property type="entry name" value="Cupredoxins"/>
    <property type="match status" value="1"/>
</dbReference>
<dbReference type="Proteomes" id="UP001168877">
    <property type="component" value="Unassembled WGS sequence"/>
</dbReference>
<dbReference type="PANTHER" id="PTHR33021">
    <property type="entry name" value="BLUE COPPER PROTEIN"/>
    <property type="match status" value="1"/>
</dbReference>
<evidence type="ECO:0000313" key="7">
    <source>
        <dbReference type="EMBL" id="KAK0602352.1"/>
    </source>
</evidence>
<dbReference type="PROSITE" id="PS00196">
    <property type="entry name" value="COPPER_BLUE"/>
    <property type="match status" value="1"/>
</dbReference>
<dbReference type="InterPro" id="IPR028871">
    <property type="entry name" value="BlueCu_1_BS"/>
</dbReference>
<comment type="caution">
    <text evidence="7">The sequence shown here is derived from an EMBL/GenBank/DDBJ whole genome shotgun (WGS) entry which is preliminary data.</text>
</comment>
<evidence type="ECO:0000313" key="8">
    <source>
        <dbReference type="Proteomes" id="UP001168877"/>
    </source>
</evidence>
<feature type="region of interest" description="Disordered" evidence="4">
    <location>
        <begin position="128"/>
        <end position="179"/>
    </location>
</feature>
<feature type="chain" id="PRO_5041225814" description="Phytocyanin domain-containing protein" evidence="5">
    <location>
        <begin position="27"/>
        <end position="197"/>
    </location>
</feature>
<dbReference type="GO" id="GO:0009055">
    <property type="term" value="F:electron transfer activity"/>
    <property type="evidence" value="ECO:0007669"/>
    <property type="project" value="InterPro"/>
</dbReference>
<evidence type="ECO:0000256" key="4">
    <source>
        <dbReference type="SAM" id="MobiDB-lite"/>
    </source>
</evidence>
<keyword evidence="2" id="KW-0186">Copper</keyword>
<feature type="domain" description="Phytocyanin" evidence="6">
    <location>
        <begin position="27"/>
        <end position="129"/>
    </location>
</feature>
<evidence type="ECO:0000256" key="1">
    <source>
        <dbReference type="ARBA" id="ARBA00022723"/>
    </source>
</evidence>
<proteinExistence type="predicted"/>
<organism evidence="7 8">
    <name type="scientific">Acer saccharum</name>
    <name type="common">Sugar maple</name>
    <dbReference type="NCBI Taxonomy" id="4024"/>
    <lineage>
        <taxon>Eukaryota</taxon>
        <taxon>Viridiplantae</taxon>
        <taxon>Streptophyta</taxon>
        <taxon>Embryophyta</taxon>
        <taxon>Tracheophyta</taxon>
        <taxon>Spermatophyta</taxon>
        <taxon>Magnoliopsida</taxon>
        <taxon>eudicotyledons</taxon>
        <taxon>Gunneridae</taxon>
        <taxon>Pentapetalae</taxon>
        <taxon>rosids</taxon>
        <taxon>malvids</taxon>
        <taxon>Sapindales</taxon>
        <taxon>Sapindaceae</taxon>
        <taxon>Hippocastanoideae</taxon>
        <taxon>Acereae</taxon>
        <taxon>Acer</taxon>
    </lineage>
</organism>
<dbReference type="AlphaFoldDB" id="A0AA39W3D2"/>
<feature type="compositionally biased region" description="Low complexity" evidence="4">
    <location>
        <begin position="148"/>
        <end position="179"/>
    </location>
</feature>
<dbReference type="Gene3D" id="2.60.40.420">
    <property type="entry name" value="Cupredoxins - blue copper proteins"/>
    <property type="match status" value="1"/>
</dbReference>
<dbReference type="PANTHER" id="PTHR33021:SF496">
    <property type="entry name" value="OS08G0482700 PROTEIN"/>
    <property type="match status" value="1"/>
</dbReference>
<protein>
    <recommendedName>
        <fullName evidence="6">Phytocyanin domain-containing protein</fullName>
    </recommendedName>
</protein>
<evidence type="ECO:0000256" key="2">
    <source>
        <dbReference type="ARBA" id="ARBA00023008"/>
    </source>
</evidence>
<accession>A0AA39W3D2</accession>
<evidence type="ECO:0000256" key="5">
    <source>
        <dbReference type="SAM" id="SignalP"/>
    </source>
</evidence>
<dbReference type="EMBL" id="JAUESC010000003">
    <property type="protein sequence ID" value="KAK0602352.1"/>
    <property type="molecule type" value="Genomic_DNA"/>
</dbReference>
<dbReference type="InterPro" id="IPR039391">
    <property type="entry name" value="Phytocyanin-like"/>
</dbReference>
<reference evidence="7" key="2">
    <citation type="submission" date="2023-06" db="EMBL/GenBank/DDBJ databases">
        <authorList>
            <person name="Swenson N.G."/>
            <person name="Wegrzyn J.L."/>
            <person name="Mcevoy S.L."/>
        </authorList>
    </citation>
    <scope>NUCLEOTIDE SEQUENCE</scope>
    <source>
        <strain evidence="7">NS2018</strain>
        <tissue evidence="7">Leaf</tissue>
    </source>
</reference>
<keyword evidence="8" id="KW-1185">Reference proteome</keyword>
<dbReference type="GO" id="GO:0005886">
    <property type="term" value="C:plasma membrane"/>
    <property type="evidence" value="ECO:0007669"/>
    <property type="project" value="TreeGrafter"/>
</dbReference>
<dbReference type="PROSITE" id="PS51485">
    <property type="entry name" value="PHYTOCYANIN"/>
    <property type="match status" value="1"/>
</dbReference>
<reference evidence="7" key="1">
    <citation type="journal article" date="2022" name="Plant J.">
        <title>Strategies of tolerance reflected in two North American maple genomes.</title>
        <authorList>
            <person name="McEvoy S.L."/>
            <person name="Sezen U.U."/>
            <person name="Trouern-Trend A."/>
            <person name="McMahon S.M."/>
            <person name="Schaberg P.G."/>
            <person name="Yang J."/>
            <person name="Wegrzyn J.L."/>
            <person name="Swenson N.G."/>
        </authorList>
    </citation>
    <scope>NUCLEOTIDE SEQUENCE</scope>
    <source>
        <strain evidence="7">NS2018</strain>
    </source>
</reference>
<dbReference type="FunFam" id="2.60.40.420:FF:000003">
    <property type="entry name" value="Blue copper"/>
    <property type="match status" value="1"/>
</dbReference>
<gene>
    <name evidence="7" type="ORF">LWI29_032560</name>
</gene>
<dbReference type="InterPro" id="IPR008972">
    <property type="entry name" value="Cupredoxin"/>
</dbReference>
<sequence length="197" mass="20563">MGRIMSMSQLVMALALVATLLQGTAAEDYTVGNATGWTNTQGATFYSNWATGKTFEVDDELLFNFATGVHDVAIVTKAAYDSCNAANPINRFQTGPATVRLNNTGDMYFICTVGSHCSQGQKLSINVVADDDTPPSPPPPTGTPPPTTGTTPPTTTNTTSPTPPTTTNTTSPPPASSASPRGVAFAFVFMSLAIAFF</sequence>
<keyword evidence="1" id="KW-0479">Metal-binding</keyword>
<evidence type="ECO:0000259" key="6">
    <source>
        <dbReference type="PROSITE" id="PS51485"/>
    </source>
</evidence>
<keyword evidence="3" id="KW-0325">Glycoprotein</keyword>
<evidence type="ECO:0000256" key="3">
    <source>
        <dbReference type="ARBA" id="ARBA00023180"/>
    </source>
</evidence>
<feature type="signal peptide" evidence="5">
    <location>
        <begin position="1"/>
        <end position="26"/>
    </location>
</feature>
<dbReference type="Pfam" id="PF02298">
    <property type="entry name" value="Cu_bind_like"/>
    <property type="match status" value="1"/>
</dbReference>
<keyword evidence="5" id="KW-0732">Signal</keyword>
<dbReference type="InterPro" id="IPR003245">
    <property type="entry name" value="Phytocyanin_dom"/>
</dbReference>